<evidence type="ECO:0000256" key="1">
    <source>
        <dbReference type="ARBA" id="ARBA00001946"/>
    </source>
</evidence>
<dbReference type="Pfam" id="PF02878">
    <property type="entry name" value="PGM_PMM_I"/>
    <property type="match status" value="1"/>
</dbReference>
<keyword evidence="4" id="KW-0460">Magnesium</keyword>
<comment type="caution">
    <text evidence="8">The sequence shown here is derived from an EMBL/GenBank/DDBJ whole genome shotgun (WGS) entry which is preliminary data.</text>
</comment>
<accession>A0A2J7ZK33</accession>
<evidence type="ECO:0000256" key="3">
    <source>
        <dbReference type="ARBA" id="ARBA00022723"/>
    </source>
</evidence>
<dbReference type="GO" id="GO:0008973">
    <property type="term" value="F:phosphopentomutase activity"/>
    <property type="evidence" value="ECO:0007669"/>
    <property type="project" value="TreeGrafter"/>
</dbReference>
<evidence type="ECO:0000313" key="9">
    <source>
        <dbReference type="Proteomes" id="UP000236333"/>
    </source>
</evidence>
<dbReference type="SUPFAM" id="SSF55957">
    <property type="entry name" value="Phosphoglucomutase, C-terminal domain"/>
    <property type="match status" value="1"/>
</dbReference>
<dbReference type="GO" id="GO:0005975">
    <property type="term" value="P:carbohydrate metabolic process"/>
    <property type="evidence" value="ECO:0007669"/>
    <property type="project" value="InterPro"/>
</dbReference>
<dbReference type="AlphaFoldDB" id="A0A2J7ZK33"/>
<dbReference type="GO" id="GO:0000287">
    <property type="term" value="F:magnesium ion binding"/>
    <property type="evidence" value="ECO:0007669"/>
    <property type="project" value="InterPro"/>
</dbReference>
<dbReference type="OrthoDB" id="8300170at2759"/>
<feature type="domain" description="Alpha-D-phosphohexomutase alpha/beta/alpha" evidence="7">
    <location>
        <begin position="1"/>
        <end position="124"/>
    </location>
</feature>
<organism evidence="8 9">
    <name type="scientific">Tetrabaena socialis</name>
    <dbReference type="NCBI Taxonomy" id="47790"/>
    <lineage>
        <taxon>Eukaryota</taxon>
        <taxon>Viridiplantae</taxon>
        <taxon>Chlorophyta</taxon>
        <taxon>core chlorophytes</taxon>
        <taxon>Chlorophyceae</taxon>
        <taxon>CS clade</taxon>
        <taxon>Chlamydomonadales</taxon>
        <taxon>Tetrabaenaceae</taxon>
        <taxon>Tetrabaena</taxon>
    </lineage>
</organism>
<gene>
    <name evidence="8" type="ORF">TSOC_013525</name>
</gene>
<dbReference type="InterPro" id="IPR036900">
    <property type="entry name" value="A-D-PHexomutase_C_sf"/>
</dbReference>
<dbReference type="GO" id="GO:0005634">
    <property type="term" value="C:nucleus"/>
    <property type="evidence" value="ECO:0007669"/>
    <property type="project" value="TreeGrafter"/>
</dbReference>
<dbReference type="EMBL" id="PGGS01001258">
    <property type="protein sequence ID" value="PNH00635.1"/>
    <property type="molecule type" value="Genomic_DNA"/>
</dbReference>
<reference evidence="8 9" key="1">
    <citation type="journal article" date="2017" name="Mol. Biol. Evol.">
        <title>The 4-celled Tetrabaena socialis nuclear genome reveals the essential components for genetic control of cell number at the origin of multicellularity in the volvocine lineage.</title>
        <authorList>
            <person name="Featherston J."/>
            <person name="Arakaki Y."/>
            <person name="Hanschen E.R."/>
            <person name="Ferris P.J."/>
            <person name="Michod R.E."/>
            <person name="Olson B.J.S.C."/>
            <person name="Nozaki H."/>
            <person name="Durand P.M."/>
        </authorList>
    </citation>
    <scope>NUCLEOTIDE SEQUENCE [LARGE SCALE GENOMIC DNA]</scope>
    <source>
        <strain evidence="8 9">NIES-571</strain>
    </source>
</reference>
<dbReference type="Pfam" id="PF00408">
    <property type="entry name" value="PGM_PMM_IV"/>
    <property type="match status" value="1"/>
</dbReference>
<dbReference type="InterPro" id="IPR016066">
    <property type="entry name" value="A-D-PHexomutase_CS"/>
</dbReference>
<name>A0A2J7ZK33_9CHLO</name>
<evidence type="ECO:0000256" key="4">
    <source>
        <dbReference type="ARBA" id="ARBA00022842"/>
    </source>
</evidence>
<comment type="similarity">
    <text evidence="2">Belongs to the phosphohexose mutase family.</text>
</comment>
<dbReference type="Proteomes" id="UP000236333">
    <property type="component" value="Unassembled WGS sequence"/>
</dbReference>
<dbReference type="PANTHER" id="PTHR45745">
    <property type="entry name" value="PHOSPHOMANNOMUTASE 45A"/>
    <property type="match status" value="1"/>
</dbReference>
<evidence type="ECO:0000259" key="6">
    <source>
        <dbReference type="Pfam" id="PF00408"/>
    </source>
</evidence>
<evidence type="ECO:0000313" key="8">
    <source>
        <dbReference type="EMBL" id="PNH00635.1"/>
    </source>
</evidence>
<feature type="domain" description="Alpha-D-phosphohexomutase C-terminal" evidence="6">
    <location>
        <begin position="220"/>
        <end position="275"/>
    </location>
</feature>
<dbReference type="SUPFAM" id="SSF53738">
    <property type="entry name" value="Phosphoglucomutase, first 3 domains"/>
    <property type="match status" value="1"/>
</dbReference>
<dbReference type="InterPro" id="IPR005844">
    <property type="entry name" value="A-D-PHexomutase_a/b/a-I"/>
</dbReference>
<dbReference type="PROSITE" id="PS00710">
    <property type="entry name" value="PGM_PMM"/>
    <property type="match status" value="1"/>
</dbReference>
<protein>
    <submittedName>
        <fullName evidence="8">Putative phosphoglucomutase-2</fullName>
    </submittedName>
</protein>
<evidence type="ECO:0000259" key="7">
    <source>
        <dbReference type="Pfam" id="PF02878"/>
    </source>
</evidence>
<keyword evidence="3" id="KW-0479">Metal-binding</keyword>
<evidence type="ECO:0000256" key="2">
    <source>
        <dbReference type="ARBA" id="ARBA00010231"/>
    </source>
</evidence>
<evidence type="ECO:0000256" key="5">
    <source>
        <dbReference type="ARBA" id="ARBA00023235"/>
    </source>
</evidence>
<keyword evidence="9" id="KW-1185">Reference proteome</keyword>
<feature type="non-terminal residue" evidence="8">
    <location>
        <position position="1"/>
    </location>
</feature>
<comment type="cofactor">
    <cofactor evidence="1">
        <name>Mg(2+)</name>
        <dbReference type="ChEBI" id="CHEBI:18420"/>
    </cofactor>
</comment>
<dbReference type="Gene3D" id="3.40.120.10">
    <property type="entry name" value="Alpha-D-Glucose-1,6-Bisphosphate, subunit A, domain 3"/>
    <property type="match status" value="1"/>
</dbReference>
<dbReference type="InterPro" id="IPR016055">
    <property type="entry name" value="A-D-PHexomutase_a/b/a-I/II/III"/>
</dbReference>
<dbReference type="GO" id="GO:0006166">
    <property type="term" value="P:purine ribonucleoside salvage"/>
    <property type="evidence" value="ECO:0007669"/>
    <property type="project" value="TreeGrafter"/>
</dbReference>
<dbReference type="PANTHER" id="PTHR45745:SF1">
    <property type="entry name" value="PHOSPHOGLUCOMUTASE 2B-RELATED"/>
    <property type="match status" value="1"/>
</dbReference>
<sequence length="297" mass="30437">TAGLRGLMGPGSSRMNAVVVQQTAQGLCRYLQQTCPGKLAAGGVVVGYDGRHGSAEFASITARVFAAEGVRVALFRRVVPTPFVAAGVAVLGCAAGVMVTASHNPKEYNGYKDKDGISAAAAFTELAAHTYGSGGTLDGLLRQLYDRYGFFDYRAGYFVADRPEKSRAVFAELRGGGGSGGGGGAGAGAAAARYASSIAGVAVEHVRDLGTGLDSRQPDGRVVLPWQPGDMMISYYLAGGATLTLRASGTEPKLKYYLEVVGTDAAAAGALADRLVGALAEEVVGVTRHGLQRPASS</sequence>
<dbReference type="InterPro" id="IPR005843">
    <property type="entry name" value="A-D-PHexomutase_C"/>
</dbReference>
<keyword evidence="5" id="KW-0413">Isomerase</keyword>
<proteinExistence type="inferred from homology"/>